<keyword evidence="3" id="KW-1133">Transmembrane helix</keyword>
<sequence length="499" mass="56834">MGFTIADLLNQYKKNNTNLLLNEKNLSITHLELEQYSNQFARVLMKIGVNKGDRIMISLSNKIFSVCVIFGILKVGAIFIPISEKKTKLQVTKIVEDIEPKVIIHEKKDSILQSTSENKTLINISSNADFFKLIEHISDNPLESKVISRDIAYIIYTSGTTGDPKGIMMSHGAILSYVYDVVDRFNHNSSDKTICRTPPSFDPYLTEILPSIVSGGEIYLQENNVSLNTLLSLISEKKITNFGCGPALLSLFIQAKDTLHKYKLNSLSEIYFGYEKMGKGLLSSMQSLLPNVTFINGYGTSESFAATTYHVCKKNEDITPIGTANNSSEVFLWNEEEKRVCKNNEFGEIIIRSSTLMNGYWKNSTATRKVLRRNPCFPESDELVYFTNDVGKYLNQQIVFIGRKDNEIKLNGIRINLDEIAELIYQLEDIKEAIVIKKDEELVCLYSTFSKEEKYVEIRNYLKKCLEPFKVPTKFLFQENFCRNENSKLIKSISQTDKI</sequence>
<accession>A0ABS6THX3</accession>
<dbReference type="RefSeq" id="WP_218327684.1">
    <property type="nucleotide sequence ID" value="NZ_JAHUZB010000013.1"/>
</dbReference>
<keyword evidence="6" id="KW-1185">Reference proteome</keyword>
<dbReference type="InterPro" id="IPR000873">
    <property type="entry name" value="AMP-dep_synth/lig_dom"/>
</dbReference>
<gene>
    <name evidence="5" type="ORF">KUA55_17590</name>
</gene>
<keyword evidence="1" id="KW-0596">Phosphopantetheine</keyword>
<protein>
    <submittedName>
        <fullName evidence="5">AMP-binding protein</fullName>
    </submittedName>
</protein>
<name>A0ABS6THX3_9ENTE</name>
<dbReference type="Proteomes" id="UP000774130">
    <property type="component" value="Unassembled WGS sequence"/>
</dbReference>
<evidence type="ECO:0000256" key="2">
    <source>
        <dbReference type="ARBA" id="ARBA00022553"/>
    </source>
</evidence>
<dbReference type="PANTHER" id="PTHR44845:SF6">
    <property type="entry name" value="BETA-ALANINE-ACTIVATING ENZYME"/>
    <property type="match status" value="1"/>
</dbReference>
<reference evidence="5 6" key="1">
    <citation type="submission" date="2021-06" db="EMBL/GenBank/DDBJ databases">
        <title>Enterococcus alishanensis sp. nov., a novel lactic acid bacterium isolated from fresh coffee beans.</title>
        <authorList>
            <person name="Chen Y.-S."/>
        </authorList>
    </citation>
    <scope>NUCLEOTIDE SEQUENCE [LARGE SCALE GENOMIC DNA]</scope>
    <source>
        <strain evidence="5 6">ALS3</strain>
    </source>
</reference>
<organism evidence="5 6">
    <name type="scientific">Enterococcus alishanensis</name>
    <dbReference type="NCBI Taxonomy" id="1303817"/>
    <lineage>
        <taxon>Bacteria</taxon>
        <taxon>Bacillati</taxon>
        <taxon>Bacillota</taxon>
        <taxon>Bacilli</taxon>
        <taxon>Lactobacillales</taxon>
        <taxon>Enterococcaceae</taxon>
        <taxon>Enterococcus</taxon>
    </lineage>
</organism>
<keyword evidence="3" id="KW-0812">Transmembrane</keyword>
<evidence type="ECO:0000313" key="5">
    <source>
        <dbReference type="EMBL" id="MBV7392470.1"/>
    </source>
</evidence>
<keyword evidence="3" id="KW-0472">Membrane</keyword>
<evidence type="ECO:0000256" key="1">
    <source>
        <dbReference type="ARBA" id="ARBA00022450"/>
    </source>
</evidence>
<feature type="transmembrane region" description="Helical" evidence="3">
    <location>
        <begin position="63"/>
        <end position="82"/>
    </location>
</feature>
<evidence type="ECO:0000259" key="4">
    <source>
        <dbReference type="Pfam" id="PF00501"/>
    </source>
</evidence>
<evidence type="ECO:0000313" key="6">
    <source>
        <dbReference type="Proteomes" id="UP000774130"/>
    </source>
</evidence>
<dbReference type="Pfam" id="PF00501">
    <property type="entry name" value="AMP-binding"/>
    <property type="match status" value="1"/>
</dbReference>
<dbReference type="EMBL" id="JAHUZB010000013">
    <property type="protein sequence ID" value="MBV7392470.1"/>
    <property type="molecule type" value="Genomic_DNA"/>
</dbReference>
<dbReference type="PROSITE" id="PS00455">
    <property type="entry name" value="AMP_BINDING"/>
    <property type="match status" value="1"/>
</dbReference>
<dbReference type="InterPro" id="IPR020845">
    <property type="entry name" value="AMP-binding_CS"/>
</dbReference>
<proteinExistence type="predicted"/>
<keyword evidence="2" id="KW-0597">Phosphoprotein</keyword>
<dbReference type="PANTHER" id="PTHR44845">
    <property type="entry name" value="CARRIER DOMAIN-CONTAINING PROTEIN"/>
    <property type="match status" value="1"/>
</dbReference>
<evidence type="ECO:0000256" key="3">
    <source>
        <dbReference type="SAM" id="Phobius"/>
    </source>
</evidence>
<comment type="caution">
    <text evidence="5">The sequence shown here is derived from an EMBL/GenBank/DDBJ whole genome shotgun (WGS) entry which is preliminary data.</text>
</comment>
<feature type="domain" description="AMP-dependent synthetase/ligase" evidence="4">
    <location>
        <begin position="24"/>
        <end position="361"/>
    </location>
</feature>